<name>A0A0G3BMQ3_9BURK</name>
<dbReference type="KEGG" id="pbh:AAW51_1960"/>
<keyword evidence="1" id="KW-0472">Membrane</keyword>
<keyword evidence="1" id="KW-1133">Transmembrane helix</keyword>
<evidence type="ECO:0000256" key="1">
    <source>
        <dbReference type="SAM" id="Phobius"/>
    </source>
</evidence>
<proteinExistence type="predicted"/>
<dbReference type="InterPro" id="IPR008621">
    <property type="entry name" value="Cbb3-typ_cyt_oxidase_comp"/>
</dbReference>
<protein>
    <submittedName>
        <fullName evidence="2">Cytochrome oxidase</fullName>
    </submittedName>
</protein>
<keyword evidence="1" id="KW-0812">Transmembrane</keyword>
<evidence type="ECO:0000313" key="2">
    <source>
        <dbReference type="EMBL" id="AKJ28651.1"/>
    </source>
</evidence>
<dbReference type="RefSeq" id="WP_047194468.1">
    <property type="nucleotide sequence ID" value="NZ_CP011371.1"/>
</dbReference>
<dbReference type="Proteomes" id="UP000035352">
    <property type="component" value="Chromosome"/>
</dbReference>
<dbReference type="Pfam" id="PF05545">
    <property type="entry name" value="FixQ"/>
    <property type="match status" value="1"/>
</dbReference>
<feature type="transmembrane region" description="Helical" evidence="1">
    <location>
        <begin position="12"/>
        <end position="29"/>
    </location>
</feature>
<dbReference type="OrthoDB" id="8604580at2"/>
<dbReference type="AlphaFoldDB" id="A0A0G3BMQ3"/>
<gene>
    <name evidence="2" type="primary">ccoQ</name>
    <name evidence="2" type="ORF">AAW51_1960</name>
</gene>
<dbReference type="STRING" id="413882.AAW51_1960"/>
<evidence type="ECO:0000313" key="3">
    <source>
        <dbReference type="Proteomes" id="UP000035352"/>
    </source>
</evidence>
<accession>A0A0G3BMQ3</accession>
<dbReference type="EMBL" id="CP011371">
    <property type="protein sequence ID" value="AKJ28651.1"/>
    <property type="molecule type" value="Genomic_DNA"/>
</dbReference>
<reference evidence="2 3" key="1">
    <citation type="submission" date="2015-05" db="EMBL/GenBank/DDBJ databases">
        <authorList>
            <person name="Tang B."/>
            <person name="Yu Y."/>
        </authorList>
    </citation>
    <scope>NUCLEOTIDE SEQUENCE [LARGE SCALE GENOMIC DNA]</scope>
    <source>
        <strain evidence="2 3">DSM 7029</strain>
    </source>
</reference>
<organism evidence="2 3">
    <name type="scientific">Caldimonas brevitalea</name>
    <dbReference type="NCBI Taxonomy" id="413882"/>
    <lineage>
        <taxon>Bacteria</taxon>
        <taxon>Pseudomonadati</taxon>
        <taxon>Pseudomonadota</taxon>
        <taxon>Betaproteobacteria</taxon>
        <taxon>Burkholderiales</taxon>
        <taxon>Sphaerotilaceae</taxon>
        <taxon>Caldimonas</taxon>
    </lineage>
</organism>
<keyword evidence="3" id="KW-1185">Reference proteome</keyword>
<sequence length="47" mass="5275">MSFDVNDLRSIVTLISLAVFAGICVWAYARRNQPVFDEAARLPFDGE</sequence>